<keyword evidence="1" id="KW-1133">Transmembrane helix</keyword>
<evidence type="ECO:0000256" key="1">
    <source>
        <dbReference type="SAM" id="Phobius"/>
    </source>
</evidence>
<dbReference type="RefSeq" id="WP_109745141.1">
    <property type="nucleotide sequence ID" value="NZ_QGGO01000037.1"/>
</dbReference>
<evidence type="ECO:0000313" key="2">
    <source>
        <dbReference type="EMBL" id="PWK17204.1"/>
    </source>
</evidence>
<protein>
    <submittedName>
        <fullName evidence="2">Uncharacterized protein</fullName>
    </submittedName>
</protein>
<organism evidence="2 3">
    <name type="scientific">Arcicella aurantiaca</name>
    <dbReference type="NCBI Taxonomy" id="591202"/>
    <lineage>
        <taxon>Bacteria</taxon>
        <taxon>Pseudomonadati</taxon>
        <taxon>Bacteroidota</taxon>
        <taxon>Cytophagia</taxon>
        <taxon>Cytophagales</taxon>
        <taxon>Flectobacillaceae</taxon>
        <taxon>Arcicella</taxon>
    </lineage>
</organism>
<proteinExistence type="predicted"/>
<dbReference type="OrthoDB" id="884990at2"/>
<feature type="transmembrane region" description="Helical" evidence="1">
    <location>
        <begin position="47"/>
        <end position="66"/>
    </location>
</feature>
<feature type="transmembrane region" description="Helical" evidence="1">
    <location>
        <begin position="21"/>
        <end position="41"/>
    </location>
</feature>
<gene>
    <name evidence="2" type="ORF">LV89_04490</name>
</gene>
<dbReference type="AlphaFoldDB" id="A0A316DGF2"/>
<keyword evidence="1" id="KW-0812">Transmembrane</keyword>
<name>A0A316DGF2_9BACT</name>
<comment type="caution">
    <text evidence="2">The sequence shown here is derived from an EMBL/GenBank/DDBJ whole genome shotgun (WGS) entry which is preliminary data.</text>
</comment>
<dbReference type="Proteomes" id="UP000245489">
    <property type="component" value="Unassembled WGS sequence"/>
</dbReference>
<evidence type="ECO:0000313" key="3">
    <source>
        <dbReference type="Proteomes" id="UP000245489"/>
    </source>
</evidence>
<reference evidence="2 3" key="1">
    <citation type="submission" date="2018-05" db="EMBL/GenBank/DDBJ databases">
        <title>Genomic Encyclopedia of Archaeal and Bacterial Type Strains, Phase II (KMG-II): from individual species to whole genera.</title>
        <authorList>
            <person name="Goeker M."/>
        </authorList>
    </citation>
    <scope>NUCLEOTIDE SEQUENCE [LARGE SCALE GENOMIC DNA]</scope>
    <source>
        <strain evidence="2 3">DSM 22214</strain>
    </source>
</reference>
<sequence>MHVRKSLEKPTKILGMKFQELGIVIVSFVALTVFMSLLRMVITVPPIVPTIGFIIVIGLLVVVRIAEKRRHPSFLISAISFYLKQPKKIIMTNPNFLNKDVYKKKDKNI</sequence>
<dbReference type="EMBL" id="QGGO01000037">
    <property type="protein sequence ID" value="PWK17204.1"/>
    <property type="molecule type" value="Genomic_DNA"/>
</dbReference>
<keyword evidence="1" id="KW-0472">Membrane</keyword>
<keyword evidence="3" id="KW-1185">Reference proteome</keyword>
<accession>A0A316DGF2</accession>